<dbReference type="AlphaFoldDB" id="A0A9R1X9T6"/>
<accession>A0A9R1X9T6</accession>
<sequence>MLSAAATSVAASSIPASVLYCTAQSTSTRTIKRPHNNCRVVAGNFGHFVQVVKKDVDFLKKNIGAGIKWTSEALGLPEISKKVDEFVWLRNIKDPHYSGEFQSPSWPQPYYPEILQLFLQIISISTFSATYVNINPSALQNSLPQISSWLTLNPWKNK</sequence>
<keyword evidence="2" id="KW-1185">Reference proteome</keyword>
<proteinExistence type="predicted"/>
<protein>
    <submittedName>
        <fullName evidence="1">Uncharacterized protein</fullName>
    </submittedName>
</protein>
<organism evidence="1 2">
    <name type="scientific">Lactuca sativa</name>
    <name type="common">Garden lettuce</name>
    <dbReference type="NCBI Taxonomy" id="4236"/>
    <lineage>
        <taxon>Eukaryota</taxon>
        <taxon>Viridiplantae</taxon>
        <taxon>Streptophyta</taxon>
        <taxon>Embryophyta</taxon>
        <taxon>Tracheophyta</taxon>
        <taxon>Spermatophyta</taxon>
        <taxon>Magnoliopsida</taxon>
        <taxon>eudicotyledons</taxon>
        <taxon>Gunneridae</taxon>
        <taxon>Pentapetalae</taxon>
        <taxon>asterids</taxon>
        <taxon>campanulids</taxon>
        <taxon>Asterales</taxon>
        <taxon>Asteraceae</taxon>
        <taxon>Cichorioideae</taxon>
        <taxon>Cichorieae</taxon>
        <taxon>Lactucinae</taxon>
        <taxon>Lactuca</taxon>
    </lineage>
</organism>
<reference evidence="1 2" key="1">
    <citation type="journal article" date="2017" name="Nat. Commun.">
        <title>Genome assembly with in vitro proximity ligation data and whole-genome triplication in lettuce.</title>
        <authorList>
            <person name="Reyes-Chin-Wo S."/>
            <person name="Wang Z."/>
            <person name="Yang X."/>
            <person name="Kozik A."/>
            <person name="Arikit S."/>
            <person name="Song C."/>
            <person name="Xia L."/>
            <person name="Froenicke L."/>
            <person name="Lavelle D.O."/>
            <person name="Truco M.J."/>
            <person name="Xia R."/>
            <person name="Zhu S."/>
            <person name="Xu C."/>
            <person name="Xu H."/>
            <person name="Xu X."/>
            <person name="Cox K."/>
            <person name="Korf I."/>
            <person name="Meyers B.C."/>
            <person name="Michelmore R.W."/>
        </authorList>
    </citation>
    <scope>NUCLEOTIDE SEQUENCE [LARGE SCALE GENOMIC DNA]</scope>
    <source>
        <strain evidence="2">cv. Salinas</strain>
        <tissue evidence="1">Seedlings</tissue>
    </source>
</reference>
<evidence type="ECO:0000313" key="1">
    <source>
        <dbReference type="EMBL" id="KAJ0204771.1"/>
    </source>
</evidence>
<name>A0A9R1X9T6_LACSA</name>
<gene>
    <name evidence="1" type="ORF">LSAT_V11C500258390</name>
</gene>
<evidence type="ECO:0000313" key="2">
    <source>
        <dbReference type="Proteomes" id="UP000235145"/>
    </source>
</evidence>
<comment type="caution">
    <text evidence="1">The sequence shown here is derived from an EMBL/GenBank/DDBJ whole genome shotgun (WGS) entry which is preliminary data.</text>
</comment>
<dbReference type="Proteomes" id="UP000235145">
    <property type="component" value="Unassembled WGS sequence"/>
</dbReference>
<dbReference type="EMBL" id="NBSK02000005">
    <property type="protein sequence ID" value="KAJ0204771.1"/>
    <property type="molecule type" value="Genomic_DNA"/>
</dbReference>